<accession>F3ZQL1</accession>
<evidence type="ECO:0000313" key="2">
    <source>
        <dbReference type="EMBL" id="EGJ71806.1"/>
    </source>
</evidence>
<dbReference type="PROSITE" id="PS51257">
    <property type="entry name" value="PROKAR_LIPOPROTEIN"/>
    <property type="match status" value="1"/>
</dbReference>
<dbReference type="EMBL" id="CM001167">
    <property type="protein sequence ID" value="EGJ71806.1"/>
    <property type="molecule type" value="Genomic_DNA"/>
</dbReference>
<organism evidence="2 3">
    <name type="scientific">Bacteroides coprosuis DSM 18011</name>
    <dbReference type="NCBI Taxonomy" id="679937"/>
    <lineage>
        <taxon>Bacteria</taxon>
        <taxon>Pseudomonadati</taxon>
        <taxon>Bacteroidota</taxon>
        <taxon>Bacteroidia</taxon>
        <taxon>Bacteroidales</taxon>
        <taxon>Bacteroidaceae</taxon>
        <taxon>Bacteroides</taxon>
    </lineage>
</organism>
<dbReference type="eggNOG" id="ENOG5031T3Y">
    <property type="taxonomic scope" value="Bacteria"/>
</dbReference>
<evidence type="ECO:0000256" key="1">
    <source>
        <dbReference type="SAM" id="SignalP"/>
    </source>
</evidence>
<protein>
    <recommendedName>
        <fullName evidence="4">Lipoprotein</fullName>
    </recommendedName>
</protein>
<keyword evidence="3" id="KW-1185">Reference proteome</keyword>
<dbReference type="STRING" id="679937.Bcop_1614"/>
<dbReference type="HOGENOM" id="CLU_893248_0_0_10"/>
<feature type="signal peptide" evidence="1">
    <location>
        <begin position="1"/>
        <end position="15"/>
    </location>
</feature>
<evidence type="ECO:0000313" key="3">
    <source>
        <dbReference type="Proteomes" id="UP000018439"/>
    </source>
</evidence>
<dbReference type="AlphaFoldDB" id="F3ZQL1"/>
<gene>
    <name evidence="2" type="ORF">Bcop_1614</name>
</gene>
<name>F3ZQL1_9BACE</name>
<proteinExistence type="predicted"/>
<keyword evidence="1" id="KW-0732">Signal</keyword>
<sequence length="311" mass="34060">MSRFFLLSSMAIALAGALSSCSSESNLLPESERTSTTFHIGLNTQSRAAQSLNLANYDAKMYLYEGRDNDDGIVGYSQVRELELTDNYLTVEDLNTKTSYKAVFLAVPKGQTPKLPDLYSADIVPSYKEATTGYINGNEDETDKHIFRSILSFVASANTGTQSTVLTRQNGALEVRIKNIPDMQSVKLQVKGHTTMYIHDGTGGQVVTNGEPIVLSKTITDGLGASEVRVKINLLPQENITDVAGTDNYLEITTSVGTTKYPIKSDHSTIPIYPNQITWLTLGNGSGNFDVSFSGNINIEDEEWDGWIDNF</sequence>
<reference evidence="2 3" key="1">
    <citation type="journal article" date="2011" name="Stand. Genomic Sci.">
        <title>Non-contiguous finished genome sequence of Bacteroides coprosuis type strain (PC139).</title>
        <authorList>
            <person name="Land M."/>
            <person name="Held B."/>
            <person name="Gronow S."/>
            <person name="Abt B."/>
            <person name="Lucas S."/>
            <person name="Del Rio T.G."/>
            <person name="Nolan M."/>
            <person name="Tice H."/>
            <person name="Cheng J.F."/>
            <person name="Pitluck S."/>
            <person name="Liolios K."/>
            <person name="Pagani I."/>
            <person name="Ivanova N."/>
            <person name="Mavromatis K."/>
            <person name="Mikhailova N."/>
            <person name="Pati A."/>
            <person name="Tapia R."/>
            <person name="Han C."/>
            <person name="Goodwin L."/>
            <person name="Chen A."/>
            <person name="Palaniappan K."/>
            <person name="Hauser L."/>
            <person name="Brambilla E.M."/>
            <person name="Rohde M."/>
            <person name="Goker M."/>
            <person name="Detter J.C."/>
            <person name="Woyke T."/>
            <person name="Bristow J."/>
            <person name="Eisen J.A."/>
            <person name="Markowitz V."/>
            <person name="Hugenholtz P."/>
            <person name="Kyrpides N.C."/>
            <person name="Klenk H.P."/>
            <person name="Lapidus A."/>
        </authorList>
    </citation>
    <scope>NUCLEOTIDE SEQUENCE</scope>
    <source>
        <strain evidence="2 3">DSM 18011</strain>
    </source>
</reference>
<feature type="chain" id="PRO_5012497443" description="Lipoprotein" evidence="1">
    <location>
        <begin position="16"/>
        <end position="311"/>
    </location>
</feature>
<dbReference type="Proteomes" id="UP000018439">
    <property type="component" value="Chromosome"/>
</dbReference>
<evidence type="ECO:0008006" key="4">
    <source>
        <dbReference type="Google" id="ProtNLM"/>
    </source>
</evidence>